<keyword evidence="4 5" id="KW-0472">Membrane</keyword>
<dbReference type="Pfam" id="PF13564">
    <property type="entry name" value="DoxX_2"/>
    <property type="match status" value="1"/>
</dbReference>
<accession>A0A841GUH3</accession>
<keyword evidence="2 5" id="KW-0812">Transmembrane</keyword>
<dbReference type="EMBL" id="JACHIA010000004">
    <property type="protein sequence ID" value="MBB6070429.1"/>
    <property type="molecule type" value="Genomic_DNA"/>
</dbReference>
<evidence type="ECO:0000313" key="6">
    <source>
        <dbReference type="EMBL" id="MBB6070429.1"/>
    </source>
</evidence>
<name>A0A841GUH3_9BACT</name>
<dbReference type="InterPro" id="IPR032808">
    <property type="entry name" value="DoxX"/>
</dbReference>
<evidence type="ECO:0000313" key="7">
    <source>
        <dbReference type="Proteomes" id="UP000582837"/>
    </source>
</evidence>
<sequence>MPAVTLNVPARRSRALHVTLWIVQVLLAVFFLMAGANHGLKPIAEAAQSSPWITGVPVWLARFIGFAELAGAVGLVLPAATRVMPWLTPLAAAGLAVIMALAVPFHVTRGEAGVIAFNIIPALLAAFVAWGRTTRVPIAPRSSRA</sequence>
<organism evidence="6 7">
    <name type="scientific">Longimicrobium terrae</name>
    <dbReference type="NCBI Taxonomy" id="1639882"/>
    <lineage>
        <taxon>Bacteria</taxon>
        <taxon>Pseudomonadati</taxon>
        <taxon>Gemmatimonadota</taxon>
        <taxon>Longimicrobiia</taxon>
        <taxon>Longimicrobiales</taxon>
        <taxon>Longimicrobiaceae</taxon>
        <taxon>Longimicrobium</taxon>
    </lineage>
</organism>
<gene>
    <name evidence="6" type="ORF">HNQ61_002048</name>
</gene>
<feature type="transmembrane region" description="Helical" evidence="5">
    <location>
        <begin position="86"/>
        <end position="107"/>
    </location>
</feature>
<evidence type="ECO:0000256" key="3">
    <source>
        <dbReference type="ARBA" id="ARBA00022989"/>
    </source>
</evidence>
<evidence type="ECO:0000256" key="1">
    <source>
        <dbReference type="ARBA" id="ARBA00004141"/>
    </source>
</evidence>
<feature type="transmembrane region" description="Helical" evidence="5">
    <location>
        <begin position="56"/>
        <end position="79"/>
    </location>
</feature>
<evidence type="ECO:0000256" key="5">
    <source>
        <dbReference type="SAM" id="Phobius"/>
    </source>
</evidence>
<protein>
    <submittedName>
        <fullName evidence="6">Putative membrane protein YphA (DoxX/SURF4 family)</fullName>
    </submittedName>
</protein>
<dbReference type="Proteomes" id="UP000582837">
    <property type="component" value="Unassembled WGS sequence"/>
</dbReference>
<comment type="subcellular location">
    <subcellularLocation>
        <location evidence="1">Membrane</location>
        <topology evidence="1">Multi-pass membrane protein</topology>
    </subcellularLocation>
</comment>
<feature type="transmembrane region" description="Helical" evidence="5">
    <location>
        <begin position="15"/>
        <end position="36"/>
    </location>
</feature>
<dbReference type="GO" id="GO:0016020">
    <property type="term" value="C:membrane"/>
    <property type="evidence" value="ECO:0007669"/>
    <property type="project" value="UniProtKB-SubCell"/>
</dbReference>
<feature type="transmembrane region" description="Helical" evidence="5">
    <location>
        <begin position="113"/>
        <end position="131"/>
    </location>
</feature>
<dbReference type="AlphaFoldDB" id="A0A841GUH3"/>
<keyword evidence="7" id="KW-1185">Reference proteome</keyword>
<evidence type="ECO:0000256" key="2">
    <source>
        <dbReference type="ARBA" id="ARBA00022692"/>
    </source>
</evidence>
<proteinExistence type="predicted"/>
<keyword evidence="3 5" id="KW-1133">Transmembrane helix</keyword>
<comment type="caution">
    <text evidence="6">The sequence shown here is derived from an EMBL/GenBank/DDBJ whole genome shotgun (WGS) entry which is preliminary data.</text>
</comment>
<dbReference type="RefSeq" id="WP_170035810.1">
    <property type="nucleotide sequence ID" value="NZ_JABDTL010000001.1"/>
</dbReference>
<reference evidence="6 7" key="1">
    <citation type="submission" date="2020-08" db="EMBL/GenBank/DDBJ databases">
        <title>Genomic Encyclopedia of Type Strains, Phase IV (KMG-IV): sequencing the most valuable type-strain genomes for metagenomic binning, comparative biology and taxonomic classification.</title>
        <authorList>
            <person name="Goeker M."/>
        </authorList>
    </citation>
    <scope>NUCLEOTIDE SEQUENCE [LARGE SCALE GENOMIC DNA]</scope>
    <source>
        <strain evidence="6 7">DSM 29007</strain>
    </source>
</reference>
<evidence type="ECO:0000256" key="4">
    <source>
        <dbReference type="ARBA" id="ARBA00023136"/>
    </source>
</evidence>